<evidence type="ECO:0000256" key="3">
    <source>
        <dbReference type="ARBA" id="ARBA00022723"/>
    </source>
</evidence>
<dbReference type="SUPFAM" id="SSF69819">
    <property type="entry name" value="MTH1598-like"/>
    <property type="match status" value="1"/>
</dbReference>
<dbReference type="Proteomes" id="UP000250462">
    <property type="component" value="Unassembled WGS sequence"/>
</dbReference>
<dbReference type="Pfam" id="PF01951">
    <property type="entry name" value="Archease"/>
    <property type="match status" value="1"/>
</dbReference>
<dbReference type="AlphaFoldDB" id="A0A329QNV7"/>
<evidence type="ECO:0000256" key="4">
    <source>
        <dbReference type="ARBA" id="ARBA00022837"/>
    </source>
</evidence>
<keyword evidence="4" id="KW-0106">Calcium</keyword>
<evidence type="ECO:0000313" key="7">
    <source>
        <dbReference type="EMBL" id="RAW14045.1"/>
    </source>
</evidence>
<reference evidence="7 8" key="1">
    <citation type="submission" date="2018-06" db="EMBL/GenBank/DDBJ databases">
        <title>Phytoactinopolyspora halophila sp. nov., a novel halophilic actinomycete isolated from a saline soil in China.</title>
        <authorList>
            <person name="Tang S.-K."/>
        </authorList>
    </citation>
    <scope>NUCLEOTIDE SEQUENCE [LARGE SCALE GENOMIC DNA]</scope>
    <source>
        <strain evidence="7 8">YIM 96934</strain>
    </source>
</reference>
<accession>A0A329QNV7</accession>
<evidence type="ECO:0000313" key="8">
    <source>
        <dbReference type="Proteomes" id="UP000250462"/>
    </source>
</evidence>
<evidence type="ECO:0000256" key="5">
    <source>
        <dbReference type="SAM" id="MobiDB-lite"/>
    </source>
</evidence>
<feature type="region of interest" description="Disordered" evidence="5">
    <location>
        <begin position="1"/>
        <end position="20"/>
    </location>
</feature>
<keyword evidence="8" id="KW-1185">Reference proteome</keyword>
<proteinExistence type="inferred from homology"/>
<dbReference type="GO" id="GO:0046872">
    <property type="term" value="F:metal ion binding"/>
    <property type="evidence" value="ECO:0007669"/>
    <property type="project" value="UniProtKB-KW"/>
</dbReference>
<dbReference type="RefSeq" id="WP_112258467.1">
    <property type="nucleotide sequence ID" value="NZ_QMIG01000010.1"/>
</dbReference>
<evidence type="ECO:0000259" key="6">
    <source>
        <dbReference type="Pfam" id="PF01951"/>
    </source>
</evidence>
<dbReference type="EMBL" id="QMIG01000010">
    <property type="protein sequence ID" value="RAW14045.1"/>
    <property type="molecule type" value="Genomic_DNA"/>
</dbReference>
<feature type="domain" description="Archease" evidence="6">
    <location>
        <begin position="19"/>
        <end position="149"/>
    </location>
</feature>
<name>A0A329QNV7_9ACTN</name>
<comment type="similarity">
    <text evidence="1">Belongs to the archease family.</text>
</comment>
<evidence type="ECO:0000256" key="1">
    <source>
        <dbReference type="ARBA" id="ARBA00007963"/>
    </source>
</evidence>
<dbReference type="InterPro" id="IPR023572">
    <property type="entry name" value="Archease_dom"/>
</dbReference>
<dbReference type="OrthoDB" id="3827441at2"/>
<gene>
    <name evidence="7" type="ORF">DPM12_11500</name>
</gene>
<keyword evidence="2" id="KW-0819">tRNA processing</keyword>
<sequence length="149" mass="15935">MRNDRTRESQPAPPSGHHVVPHTADLRIEAWSPALTGCLGEAAHALVGSFADLTRAEAAGVREFAIPSGPAEDQLVALLDEIIYRMDAHGEIPRNVAVHEDSSGLLARLSMVRTEAVATMGAVPKAVALHELSVAKQDDQWICSVTIDI</sequence>
<dbReference type="InterPro" id="IPR036820">
    <property type="entry name" value="Archease_dom_sf"/>
</dbReference>
<comment type="caution">
    <text evidence="7">The sequence shown here is derived from an EMBL/GenBank/DDBJ whole genome shotgun (WGS) entry which is preliminary data.</text>
</comment>
<evidence type="ECO:0000256" key="2">
    <source>
        <dbReference type="ARBA" id="ARBA00022694"/>
    </source>
</evidence>
<keyword evidence="3" id="KW-0479">Metal-binding</keyword>
<dbReference type="Gene3D" id="3.55.10.10">
    <property type="entry name" value="Archease domain"/>
    <property type="match status" value="1"/>
</dbReference>
<organism evidence="7 8">
    <name type="scientific">Phytoactinopolyspora halophila</name>
    <dbReference type="NCBI Taxonomy" id="1981511"/>
    <lineage>
        <taxon>Bacteria</taxon>
        <taxon>Bacillati</taxon>
        <taxon>Actinomycetota</taxon>
        <taxon>Actinomycetes</taxon>
        <taxon>Jiangellales</taxon>
        <taxon>Jiangellaceae</taxon>
        <taxon>Phytoactinopolyspora</taxon>
    </lineage>
</organism>
<dbReference type="GO" id="GO:0008033">
    <property type="term" value="P:tRNA processing"/>
    <property type="evidence" value="ECO:0007669"/>
    <property type="project" value="UniProtKB-KW"/>
</dbReference>
<protein>
    <submittedName>
        <fullName evidence="7">Archease</fullName>
    </submittedName>
</protein>